<evidence type="ECO:0000313" key="9">
    <source>
        <dbReference type="Proteomes" id="UP000007464"/>
    </source>
</evidence>
<dbReference type="Gene3D" id="3.30.70.1660">
    <property type="match status" value="1"/>
</dbReference>
<dbReference type="InterPro" id="IPR004373">
    <property type="entry name" value="RF-1"/>
</dbReference>
<dbReference type="EMBL" id="CP002189">
    <property type="protein sequence ID" value="ADV33745.1"/>
    <property type="molecule type" value="Genomic_DNA"/>
</dbReference>
<dbReference type="FunFam" id="3.30.70.1660:FF:000002">
    <property type="entry name" value="Peptide chain release factor 1"/>
    <property type="match status" value="1"/>
</dbReference>
<dbReference type="Pfam" id="PF00472">
    <property type="entry name" value="RF-1"/>
    <property type="match status" value="1"/>
</dbReference>
<dbReference type="Pfam" id="PF03462">
    <property type="entry name" value="PCRF"/>
    <property type="match status" value="1"/>
</dbReference>
<dbReference type="Gene3D" id="6.10.140.1950">
    <property type="match status" value="1"/>
</dbReference>
<dbReference type="InterPro" id="IPR050057">
    <property type="entry name" value="Prokaryotic/Mito_RF"/>
</dbReference>
<dbReference type="NCBIfam" id="NF001859">
    <property type="entry name" value="PRK00591.1"/>
    <property type="match status" value="1"/>
</dbReference>
<comment type="subcellular location">
    <subcellularLocation>
        <location evidence="5">Cytoplasm</location>
    </subcellularLocation>
</comment>
<dbReference type="OrthoDB" id="9806673at2"/>
<dbReference type="InterPro" id="IPR000352">
    <property type="entry name" value="Pep_chain_release_fac_I"/>
</dbReference>
<name>E8Q6Z8_BLOVB</name>
<accession>E8Q6Z8</accession>
<evidence type="ECO:0000256" key="1">
    <source>
        <dbReference type="ARBA" id="ARBA00002986"/>
    </source>
</evidence>
<dbReference type="GO" id="GO:0016149">
    <property type="term" value="F:translation release factor activity, codon specific"/>
    <property type="evidence" value="ECO:0007669"/>
    <property type="project" value="UniProtKB-UniRule"/>
</dbReference>
<comment type="PTM">
    <text evidence="5">Methylated by PrmC. Methylation increases the termination efficiency of RF1.</text>
</comment>
<protein>
    <recommendedName>
        <fullName evidence="5 6">Peptide chain release factor 1</fullName>
        <shortName evidence="5">RF-1</shortName>
    </recommendedName>
</protein>
<keyword evidence="5" id="KW-0963">Cytoplasm</keyword>
<dbReference type="Proteomes" id="UP000007464">
    <property type="component" value="Chromosome"/>
</dbReference>
<reference evidence="8 9" key="1">
    <citation type="journal article" date="2010" name="BMC Genomics">
        <title>Unprecedented loss of ammonia assimilation capability in a urease-encoding bacterial mutualist.</title>
        <authorList>
            <person name="Williams L.E."/>
            <person name="Wernegreen J.J."/>
        </authorList>
    </citation>
    <scope>NUCLEOTIDE SEQUENCE [LARGE SCALE GENOMIC DNA]</scope>
    <source>
        <strain evidence="8 9">BVAF</strain>
    </source>
</reference>
<evidence type="ECO:0000256" key="2">
    <source>
        <dbReference type="ARBA" id="ARBA00010835"/>
    </source>
</evidence>
<comment type="function">
    <text evidence="1 5">Peptide chain release factor 1 directs the termination of translation in response to the peptide chain termination codons UAG and UAA.</text>
</comment>
<dbReference type="HAMAP" id="MF_00093">
    <property type="entry name" value="Rel_fac_1"/>
    <property type="match status" value="1"/>
</dbReference>
<dbReference type="STRING" id="859654.BVAF_351"/>
<dbReference type="GO" id="GO:0005737">
    <property type="term" value="C:cytoplasm"/>
    <property type="evidence" value="ECO:0007669"/>
    <property type="project" value="UniProtKB-SubCell"/>
</dbReference>
<dbReference type="InterPro" id="IPR045853">
    <property type="entry name" value="Pep_chain_release_fac_I_sf"/>
</dbReference>
<dbReference type="SUPFAM" id="SSF75620">
    <property type="entry name" value="Release factor"/>
    <property type="match status" value="1"/>
</dbReference>
<keyword evidence="4 5" id="KW-0648">Protein biosynthesis</keyword>
<evidence type="ECO:0000256" key="6">
    <source>
        <dbReference type="NCBIfam" id="TIGR00019"/>
    </source>
</evidence>
<evidence type="ECO:0000256" key="3">
    <source>
        <dbReference type="ARBA" id="ARBA00022481"/>
    </source>
</evidence>
<evidence type="ECO:0000313" key="8">
    <source>
        <dbReference type="EMBL" id="ADV33745.1"/>
    </source>
</evidence>
<dbReference type="SMART" id="SM00937">
    <property type="entry name" value="PCRF"/>
    <property type="match status" value="1"/>
</dbReference>
<dbReference type="KEGG" id="bva:BVAF_351"/>
<keyword evidence="3 5" id="KW-0488">Methylation</keyword>
<dbReference type="PANTHER" id="PTHR43804:SF7">
    <property type="entry name" value="LD18447P"/>
    <property type="match status" value="1"/>
</dbReference>
<proteinExistence type="inferred from homology"/>
<organism evidence="8 9">
    <name type="scientific">Blochmanniella vafra (strain BVAF)</name>
    <dbReference type="NCBI Taxonomy" id="859654"/>
    <lineage>
        <taxon>Bacteria</taxon>
        <taxon>Pseudomonadati</taxon>
        <taxon>Pseudomonadota</taxon>
        <taxon>Gammaproteobacteria</taxon>
        <taxon>Enterobacterales</taxon>
        <taxon>Enterobacteriaceae</taxon>
        <taxon>ant endosymbionts</taxon>
        <taxon>Candidatus Blochmanniella</taxon>
    </lineage>
</organism>
<dbReference type="PROSITE" id="PS00745">
    <property type="entry name" value="RF_PROK_I"/>
    <property type="match status" value="1"/>
</dbReference>
<evidence type="ECO:0000259" key="7">
    <source>
        <dbReference type="PROSITE" id="PS00745"/>
    </source>
</evidence>
<dbReference type="Gene3D" id="3.30.160.20">
    <property type="match status" value="1"/>
</dbReference>
<gene>
    <name evidence="5 8" type="primary">prfA</name>
    <name evidence="8" type="ordered locus">BVAF_351</name>
</gene>
<comment type="similarity">
    <text evidence="2 5">Belongs to the prokaryotic/mitochondrial release factor family.</text>
</comment>
<dbReference type="InterPro" id="IPR005139">
    <property type="entry name" value="PCRF"/>
</dbReference>
<dbReference type="AlphaFoldDB" id="E8Q6Z8"/>
<evidence type="ECO:0000256" key="5">
    <source>
        <dbReference type="HAMAP-Rule" id="MF_00093"/>
    </source>
</evidence>
<sequence>MLHDIIINKLTILQERFYKLKQLIEHPNHIQNNKDFHSISKEYAHLAHIVTYFEQWLNIQKEILHTKEILTDIDLHDLALDELKKLNIIENNLEKKIKILLLPTDPNDKYGCFIELRAGTGGKEAAIFSGELFRMYTRYAETQRWNIEIIHATYGEYGGYKEIIAKISCNGAYNQLKFESGGHRVQRVPYTESQGRIHTSTCTVAVIPKIPDIKLPNINPNDLRIDTFRSSGAGGQHVNTTDSAIRITHIPSGLSVECQDERSQHKNKSKALSILRSRLYAMNIKRRKIEESNFRRNLIGSGDRSDRIRTYNFQQGRVTDHRIDFTSYKLSDVMDGALGILIKPIICKYRSKLIDQLTQL</sequence>
<evidence type="ECO:0000256" key="4">
    <source>
        <dbReference type="ARBA" id="ARBA00022917"/>
    </source>
</evidence>
<dbReference type="PANTHER" id="PTHR43804">
    <property type="entry name" value="LD18447P"/>
    <property type="match status" value="1"/>
</dbReference>
<dbReference type="RefSeq" id="WP_013516670.1">
    <property type="nucleotide sequence ID" value="NC_014909.2"/>
</dbReference>
<feature type="modified residue" description="N5-methylglutamine" evidence="5">
    <location>
        <position position="236"/>
    </location>
</feature>
<dbReference type="FunFam" id="3.30.160.20:FF:000004">
    <property type="entry name" value="Peptide chain release factor 1"/>
    <property type="match status" value="1"/>
</dbReference>
<dbReference type="HOGENOM" id="CLU_036856_0_1_6"/>
<keyword evidence="9" id="KW-1185">Reference proteome</keyword>
<dbReference type="NCBIfam" id="TIGR00019">
    <property type="entry name" value="prfA"/>
    <property type="match status" value="1"/>
</dbReference>
<feature type="domain" description="Prokaryotic-type class I peptide chain release factors" evidence="7">
    <location>
        <begin position="229"/>
        <end position="245"/>
    </location>
</feature>